<evidence type="ECO:0000256" key="2">
    <source>
        <dbReference type="ARBA" id="ARBA00022723"/>
    </source>
</evidence>
<dbReference type="SUPFAM" id="SSF50692">
    <property type="entry name" value="ADC-like"/>
    <property type="match status" value="1"/>
</dbReference>
<dbReference type="KEGG" id="fes:HER31_04940"/>
<comment type="similarity">
    <text evidence="1">Belongs to the prokaryotic molybdopterin-containing oxidoreductase family.</text>
</comment>
<dbReference type="Proteomes" id="UP000501602">
    <property type="component" value="Chromosome"/>
</dbReference>
<protein>
    <submittedName>
        <fullName evidence="6">Molybdopterin-dependent oxidoreductase</fullName>
    </submittedName>
</protein>
<dbReference type="Pfam" id="PF00384">
    <property type="entry name" value="Molybdopterin"/>
    <property type="match status" value="1"/>
</dbReference>
<dbReference type="RefSeq" id="WP_168659554.1">
    <property type="nucleotide sequence ID" value="NZ_CP051180.1"/>
</dbReference>
<dbReference type="EMBL" id="CP051180">
    <property type="protein sequence ID" value="QIZ76294.1"/>
    <property type="molecule type" value="Genomic_DNA"/>
</dbReference>
<name>A0A6H1UB75_9GAMM</name>
<dbReference type="Gene3D" id="3.40.50.740">
    <property type="match status" value="2"/>
</dbReference>
<evidence type="ECO:0000256" key="4">
    <source>
        <dbReference type="ARBA" id="ARBA00023014"/>
    </source>
</evidence>
<dbReference type="InterPro" id="IPR006657">
    <property type="entry name" value="MoPterin_dinucl-bd_dom"/>
</dbReference>
<dbReference type="GO" id="GO:0043546">
    <property type="term" value="F:molybdopterin cofactor binding"/>
    <property type="evidence" value="ECO:0007669"/>
    <property type="project" value="InterPro"/>
</dbReference>
<dbReference type="GO" id="GO:0009061">
    <property type="term" value="P:anaerobic respiration"/>
    <property type="evidence" value="ECO:0007669"/>
    <property type="project" value="TreeGrafter"/>
</dbReference>
<evidence type="ECO:0000259" key="5">
    <source>
        <dbReference type="PROSITE" id="PS51669"/>
    </source>
</evidence>
<dbReference type="PROSITE" id="PS51669">
    <property type="entry name" value="4FE4S_MOW_BIS_MGD"/>
    <property type="match status" value="1"/>
</dbReference>
<dbReference type="GO" id="GO:0030288">
    <property type="term" value="C:outer membrane-bounded periplasmic space"/>
    <property type="evidence" value="ECO:0007669"/>
    <property type="project" value="TreeGrafter"/>
</dbReference>
<feature type="domain" description="4Fe-4S Mo/W bis-MGD-type" evidence="5">
    <location>
        <begin position="39"/>
        <end position="100"/>
    </location>
</feature>
<evidence type="ECO:0000256" key="1">
    <source>
        <dbReference type="ARBA" id="ARBA00010312"/>
    </source>
</evidence>
<sequence>MQRRDFLKLSAATGTVSCVTACGSKSNDEPVPTIPEVAEVETLSACEANCAATCAFKVISRDGVLNRIEQEDFYEDGFDIRQHRPCAKGMSAAQKIYAPERIKNPLKRVGPRGYKDSYVEISWEQAFDEIAEKLSAVYENYGPKAVMRGTGTNHGGSHSIFWVDNLLCAAGGCITPFSAMSFSQVERIMGYVFGKFRHERDFSSVVEIQNSDFILSFGFNPLEVNASGSGLGFEYNHVVEGKPMVVFDPRYTDSCLGREQEFHFVRPGTDAALIEGMAYHLIENNLINESYLREKCYGFFAEEEMISPHDNNRILPAVTEEESYRGHILGLKDGVAKNPAWAAKISGVPESVIKSTAEQLAAAKNPYVVAGWGVQRQLTGEDNARSVTTLALLVGAVGNRGNSTGELPDSKGYMFSLPPLVPNPITCSVNYHAWPRLVREGETMSVIKDNVVLDPADLDESGDGVIGQNLKALFVRGGNPFNQAGDTHKIRELLSDPAEVELIVTIDTHLTPSMYVNDYILPDSTMYERDDFASTNMNNGAMGFLIATQGIEPVGNVKSTFEICLEIAKRMGIDDVYSSGCSNDEESLEATYNFTRMIRPDLHSYMPETWAEMKEKQMIKWAHPVEDSDESARWHVGYWDYVQYGTEPLETPTGKIDIYSHSLREFAEISEIPDYWPKDSGGYINAIPKFMVGPESYLDSNEALDDFPLQLCGYHTKAHVHTQYQSTWLKEAMSPAAWVNPTDAAARGISSGDMIEIESPRGKTQVEAKVTPRVMQGVVGLGQGLRFNPENGTCTGGNSNALTSHDYNSPIEKGTGVANCRINIRKV</sequence>
<dbReference type="InterPro" id="IPR006656">
    <property type="entry name" value="Mopterin_OxRdtase"/>
</dbReference>
<dbReference type="Gene3D" id="3.40.228.10">
    <property type="entry name" value="Dimethylsulfoxide Reductase, domain 2"/>
    <property type="match status" value="1"/>
</dbReference>
<dbReference type="GO" id="GO:0051536">
    <property type="term" value="F:iron-sulfur cluster binding"/>
    <property type="evidence" value="ECO:0007669"/>
    <property type="project" value="UniProtKB-KW"/>
</dbReference>
<dbReference type="GO" id="GO:0030151">
    <property type="term" value="F:molybdenum ion binding"/>
    <property type="evidence" value="ECO:0007669"/>
    <property type="project" value="TreeGrafter"/>
</dbReference>
<dbReference type="InterPro" id="IPR006963">
    <property type="entry name" value="Mopterin_OxRdtase_4Fe-4S_dom"/>
</dbReference>
<keyword evidence="3" id="KW-0408">Iron</keyword>
<dbReference type="PANTHER" id="PTHR43742">
    <property type="entry name" value="TRIMETHYLAMINE-N-OXIDE REDUCTASE"/>
    <property type="match status" value="1"/>
</dbReference>
<accession>A0A6H1UB75</accession>
<gene>
    <name evidence="6" type="ORF">HER31_04940</name>
</gene>
<keyword evidence="4" id="KW-0411">Iron-sulfur</keyword>
<dbReference type="InterPro" id="IPR050612">
    <property type="entry name" value="Prok_Mopterin_Oxidored"/>
</dbReference>
<dbReference type="GO" id="GO:0009055">
    <property type="term" value="F:electron transfer activity"/>
    <property type="evidence" value="ECO:0007669"/>
    <property type="project" value="TreeGrafter"/>
</dbReference>
<proteinExistence type="inferred from homology"/>
<evidence type="ECO:0000313" key="7">
    <source>
        <dbReference type="Proteomes" id="UP000501602"/>
    </source>
</evidence>
<evidence type="ECO:0000256" key="3">
    <source>
        <dbReference type="ARBA" id="ARBA00023004"/>
    </source>
</evidence>
<dbReference type="Gene3D" id="2.40.40.20">
    <property type="match status" value="1"/>
</dbReference>
<keyword evidence="2" id="KW-0479">Metal-binding</keyword>
<organism evidence="6 7">
    <name type="scientific">Ferrimonas lipolytica</name>
    <dbReference type="NCBI Taxonomy" id="2724191"/>
    <lineage>
        <taxon>Bacteria</taxon>
        <taxon>Pseudomonadati</taxon>
        <taxon>Pseudomonadota</taxon>
        <taxon>Gammaproteobacteria</taxon>
        <taxon>Alteromonadales</taxon>
        <taxon>Ferrimonadaceae</taxon>
        <taxon>Ferrimonas</taxon>
    </lineage>
</organism>
<dbReference type="SUPFAM" id="SSF53706">
    <property type="entry name" value="Formate dehydrogenase/DMSO reductase, domains 1-3"/>
    <property type="match status" value="1"/>
</dbReference>
<dbReference type="Gene3D" id="2.20.25.90">
    <property type="entry name" value="ADC-like domains"/>
    <property type="match status" value="1"/>
</dbReference>
<dbReference type="Pfam" id="PF01568">
    <property type="entry name" value="Molydop_binding"/>
    <property type="match status" value="1"/>
</dbReference>
<dbReference type="InterPro" id="IPR009010">
    <property type="entry name" value="Asp_de-COase-like_dom_sf"/>
</dbReference>
<dbReference type="AlphaFoldDB" id="A0A6H1UB75"/>
<dbReference type="PANTHER" id="PTHR43742:SF3">
    <property type="entry name" value="DIMETHYL SULFOXIDE REDUCTASE DMSA"/>
    <property type="match status" value="1"/>
</dbReference>
<evidence type="ECO:0000313" key="6">
    <source>
        <dbReference type="EMBL" id="QIZ76294.1"/>
    </source>
</evidence>
<keyword evidence="7" id="KW-1185">Reference proteome</keyword>
<reference evidence="6 7" key="1">
    <citation type="submission" date="2020-04" db="EMBL/GenBank/DDBJ databases">
        <title>Ferrimonas sp. S7 isolated from sea water.</title>
        <authorList>
            <person name="Bae S.S."/>
            <person name="Baek K."/>
        </authorList>
    </citation>
    <scope>NUCLEOTIDE SEQUENCE [LARGE SCALE GENOMIC DNA]</scope>
    <source>
        <strain evidence="6 7">S7</strain>
    </source>
</reference>
<dbReference type="GO" id="GO:0016491">
    <property type="term" value="F:oxidoreductase activity"/>
    <property type="evidence" value="ECO:0007669"/>
    <property type="project" value="InterPro"/>
</dbReference>